<dbReference type="STRING" id="1499688.BN000_01292"/>
<dbReference type="AlphaFoldDB" id="A0A0U1NTL8"/>
<name>A0A0U1NTL8_9BACI</name>
<evidence type="ECO:0000256" key="1">
    <source>
        <dbReference type="SAM" id="MobiDB-lite"/>
    </source>
</evidence>
<proteinExistence type="predicted"/>
<organism evidence="2 3">
    <name type="scientific">Neobacillus massiliamazoniensis</name>
    <dbReference type="NCBI Taxonomy" id="1499688"/>
    <lineage>
        <taxon>Bacteria</taxon>
        <taxon>Bacillati</taxon>
        <taxon>Bacillota</taxon>
        <taxon>Bacilli</taxon>
        <taxon>Bacillales</taxon>
        <taxon>Bacillaceae</taxon>
        <taxon>Neobacillus</taxon>
    </lineage>
</organism>
<feature type="region of interest" description="Disordered" evidence="1">
    <location>
        <begin position="1"/>
        <end position="36"/>
    </location>
</feature>
<dbReference type="EMBL" id="CVRB01000001">
    <property type="protein sequence ID" value="CRK81390.1"/>
    <property type="molecule type" value="Genomic_DNA"/>
</dbReference>
<keyword evidence="3" id="KW-1185">Reference proteome</keyword>
<dbReference type="Proteomes" id="UP000199087">
    <property type="component" value="Unassembled WGS sequence"/>
</dbReference>
<accession>A0A0U1NTL8</accession>
<sequence>MLDTTIREVHLDYKNREKGKNGKGELSGHLGEKENN</sequence>
<evidence type="ECO:0000313" key="3">
    <source>
        <dbReference type="Proteomes" id="UP000199087"/>
    </source>
</evidence>
<feature type="compositionally biased region" description="Basic and acidic residues" evidence="1">
    <location>
        <begin position="1"/>
        <end position="23"/>
    </location>
</feature>
<evidence type="ECO:0000313" key="2">
    <source>
        <dbReference type="EMBL" id="CRK81390.1"/>
    </source>
</evidence>
<protein>
    <submittedName>
        <fullName evidence="2">Uncharacterized protein</fullName>
    </submittedName>
</protein>
<reference evidence="3" key="1">
    <citation type="submission" date="2015-05" db="EMBL/GenBank/DDBJ databases">
        <authorList>
            <person name="Urmite Genomes"/>
        </authorList>
    </citation>
    <scope>NUCLEOTIDE SEQUENCE [LARGE SCALE GENOMIC DNA]</scope>
    <source>
        <strain evidence="3">LF1</strain>
    </source>
</reference>
<gene>
    <name evidence="2" type="ORF">BN000_01292</name>
</gene>